<dbReference type="Gene3D" id="3.40.50.1820">
    <property type="entry name" value="alpha/beta hydrolase"/>
    <property type="match status" value="2"/>
</dbReference>
<proteinExistence type="predicted"/>
<dbReference type="Proteomes" id="UP000184330">
    <property type="component" value="Unassembled WGS sequence"/>
</dbReference>
<dbReference type="InterPro" id="IPR002018">
    <property type="entry name" value="CarbesteraseB"/>
</dbReference>
<dbReference type="PANTHER" id="PTHR43142">
    <property type="entry name" value="CARBOXYLIC ESTER HYDROLASE"/>
    <property type="match status" value="1"/>
</dbReference>
<protein>
    <submittedName>
        <fullName evidence="2">Related to carboxylesterase</fullName>
    </submittedName>
</protein>
<sequence>MATTLTHPSLGEVHGKSGDKVAQFFGIKYASIKDIFAPSEVVKASDGKIDATKLGPMVPGPMEKAWEDEFKFIQKSLPMPPMTMSELDGLNLNVTVPLNEEGKLPSADTKLPVFVYRVGIPGFLTSAELREAGYLGNNGIRDQANAFTWVHEYISGFGGDPENVTFIGESAGSASGFLLLHQKKPLFNRFISMSGNTLMMRPLPPPLSEFVYSTIMQSLGLGALSGADRVKALLKVPIEKIIEAGASGLPVLPVQDNDAVPCAPTFSQIGSKAEDPSLSMPGRSWCKELLIGDCQFDGSILSHMLGPRTIGIGKTFSESIEKTLAAQPGAAEKLRHTYKITPDLEDRIALRNVLQFATDIGFFATGVTWARGWPGKAWMYHFNEPNPWEGEWKGESGHVLDVAYLFQNYEEHLTQAQKSVSKQFLEDFISFMNGKTRWPAFGDGQEGAMTYGPSGDQKCWEYVEGITSEKSGRKNTIFALAESIGIEELSAAWGNFLSGN</sequence>
<evidence type="ECO:0000259" key="1">
    <source>
        <dbReference type="Pfam" id="PF00135"/>
    </source>
</evidence>
<evidence type="ECO:0000313" key="3">
    <source>
        <dbReference type="Proteomes" id="UP000184330"/>
    </source>
</evidence>
<dbReference type="InterPro" id="IPR029058">
    <property type="entry name" value="AB_hydrolase_fold"/>
</dbReference>
<dbReference type="EMBL" id="FJOG01000002">
    <property type="protein sequence ID" value="CZR51768.1"/>
    <property type="molecule type" value="Genomic_DNA"/>
</dbReference>
<dbReference type="AlphaFoldDB" id="A0A1L7WG94"/>
<dbReference type="SUPFAM" id="SSF53474">
    <property type="entry name" value="alpha/beta-Hydrolases"/>
    <property type="match status" value="1"/>
</dbReference>
<dbReference type="OrthoDB" id="3200163at2759"/>
<accession>A0A1L7WG94</accession>
<keyword evidence="3" id="KW-1185">Reference proteome</keyword>
<gene>
    <name evidence="2" type="ORF">PAC_01645</name>
</gene>
<reference evidence="2 3" key="1">
    <citation type="submission" date="2016-03" db="EMBL/GenBank/DDBJ databases">
        <authorList>
            <person name="Ploux O."/>
        </authorList>
    </citation>
    <scope>NUCLEOTIDE SEQUENCE [LARGE SCALE GENOMIC DNA]</scope>
    <source>
        <strain evidence="2 3">UAMH 11012</strain>
    </source>
</reference>
<dbReference type="PANTHER" id="PTHR43142:SF11">
    <property type="entry name" value="CARBOXYLIC ESTER HYDROLASE"/>
    <property type="match status" value="1"/>
</dbReference>
<organism evidence="2 3">
    <name type="scientific">Phialocephala subalpina</name>
    <dbReference type="NCBI Taxonomy" id="576137"/>
    <lineage>
        <taxon>Eukaryota</taxon>
        <taxon>Fungi</taxon>
        <taxon>Dikarya</taxon>
        <taxon>Ascomycota</taxon>
        <taxon>Pezizomycotina</taxon>
        <taxon>Leotiomycetes</taxon>
        <taxon>Helotiales</taxon>
        <taxon>Mollisiaceae</taxon>
        <taxon>Phialocephala</taxon>
        <taxon>Phialocephala fortinii species complex</taxon>
    </lineage>
</organism>
<dbReference type="STRING" id="576137.A0A1L7WG94"/>
<dbReference type="Pfam" id="PF00135">
    <property type="entry name" value="COesterase"/>
    <property type="match status" value="1"/>
</dbReference>
<name>A0A1L7WG94_9HELO</name>
<feature type="domain" description="Carboxylesterase type B" evidence="1">
    <location>
        <begin position="115"/>
        <end position="433"/>
    </location>
</feature>
<evidence type="ECO:0000313" key="2">
    <source>
        <dbReference type="EMBL" id="CZR51768.1"/>
    </source>
</evidence>